<evidence type="ECO:0000313" key="2">
    <source>
        <dbReference type="Proteomes" id="UP001054945"/>
    </source>
</evidence>
<keyword evidence="2" id="KW-1185">Reference proteome</keyword>
<dbReference type="AlphaFoldDB" id="A0AAV4RUX2"/>
<dbReference type="Proteomes" id="UP001054945">
    <property type="component" value="Unassembled WGS sequence"/>
</dbReference>
<accession>A0AAV4RUX2</accession>
<sequence>MYQRNVDHLIIKISSLARFITAFADADFHKINEILSVQSVLFIPYFISTISYLRSRHCAALGKMKELKESKLPCPSGWQNCCTLPNDARAAHFILRKNGRSQNSHAPVGGRIVAPFQMMRGLHVRRILSLLELSHLIQPL</sequence>
<name>A0AAV4RUX2_CAEEX</name>
<comment type="caution">
    <text evidence="1">The sequence shown here is derived from an EMBL/GenBank/DDBJ whole genome shotgun (WGS) entry which is preliminary data.</text>
</comment>
<reference evidence="1 2" key="1">
    <citation type="submission" date="2021-06" db="EMBL/GenBank/DDBJ databases">
        <title>Caerostris extrusa draft genome.</title>
        <authorList>
            <person name="Kono N."/>
            <person name="Arakawa K."/>
        </authorList>
    </citation>
    <scope>NUCLEOTIDE SEQUENCE [LARGE SCALE GENOMIC DNA]</scope>
</reference>
<evidence type="ECO:0000313" key="1">
    <source>
        <dbReference type="EMBL" id="GIY26123.1"/>
    </source>
</evidence>
<organism evidence="1 2">
    <name type="scientific">Caerostris extrusa</name>
    <name type="common">Bark spider</name>
    <name type="synonym">Caerostris bankana</name>
    <dbReference type="NCBI Taxonomy" id="172846"/>
    <lineage>
        <taxon>Eukaryota</taxon>
        <taxon>Metazoa</taxon>
        <taxon>Ecdysozoa</taxon>
        <taxon>Arthropoda</taxon>
        <taxon>Chelicerata</taxon>
        <taxon>Arachnida</taxon>
        <taxon>Araneae</taxon>
        <taxon>Araneomorphae</taxon>
        <taxon>Entelegynae</taxon>
        <taxon>Araneoidea</taxon>
        <taxon>Araneidae</taxon>
        <taxon>Caerostris</taxon>
    </lineage>
</organism>
<protein>
    <submittedName>
        <fullName evidence="1">Uncharacterized protein</fullName>
    </submittedName>
</protein>
<proteinExistence type="predicted"/>
<gene>
    <name evidence="1" type="ORF">CEXT_685581</name>
</gene>
<dbReference type="EMBL" id="BPLR01008630">
    <property type="protein sequence ID" value="GIY26123.1"/>
    <property type="molecule type" value="Genomic_DNA"/>
</dbReference>